<dbReference type="EMBL" id="LR134428">
    <property type="protein sequence ID" value="VEH85632.1"/>
    <property type="molecule type" value="Genomic_DNA"/>
</dbReference>
<dbReference type="GO" id="GO:0043138">
    <property type="term" value="F:3'-5' DNA helicase activity"/>
    <property type="evidence" value="ECO:0007669"/>
    <property type="project" value="UniProtKB-EC"/>
</dbReference>
<evidence type="ECO:0000256" key="12">
    <source>
        <dbReference type="ARBA" id="ARBA00034808"/>
    </source>
</evidence>
<evidence type="ECO:0000256" key="7">
    <source>
        <dbReference type="ARBA" id="ARBA00022840"/>
    </source>
</evidence>
<dbReference type="RefSeq" id="WP_058462830.1">
    <property type="nucleotide sequence ID" value="NZ_CAAAHS010000011.1"/>
</dbReference>
<evidence type="ECO:0000259" key="16">
    <source>
        <dbReference type="PROSITE" id="PS51198"/>
    </source>
</evidence>
<keyword evidence="6" id="KW-0269">Exonuclease</keyword>
<dbReference type="GO" id="GO:0005524">
    <property type="term" value="F:ATP binding"/>
    <property type="evidence" value="ECO:0007669"/>
    <property type="project" value="UniProtKB-UniRule"/>
</dbReference>
<dbReference type="GO" id="GO:0003677">
    <property type="term" value="F:DNA binding"/>
    <property type="evidence" value="ECO:0007669"/>
    <property type="project" value="UniProtKB-KW"/>
</dbReference>
<dbReference type="InterPro" id="IPR000212">
    <property type="entry name" value="DNA_helicase_UvrD/REP"/>
</dbReference>
<dbReference type="PROSITE" id="PS51198">
    <property type="entry name" value="UVRD_HELICASE_ATP_BIND"/>
    <property type="match status" value="1"/>
</dbReference>
<keyword evidence="2 15" id="KW-0547">Nucleotide-binding</keyword>
<dbReference type="InterPro" id="IPR014017">
    <property type="entry name" value="DNA_helicase_UvrD-like_C"/>
</dbReference>
<evidence type="ECO:0000256" key="4">
    <source>
        <dbReference type="ARBA" id="ARBA00022801"/>
    </source>
</evidence>
<protein>
    <recommendedName>
        <fullName evidence="12">DNA 3'-5' helicase</fullName>
        <ecNumber evidence="12">5.6.2.4</ecNumber>
    </recommendedName>
    <alternativeName>
        <fullName evidence="13">DNA 3'-5' helicase II</fullName>
    </alternativeName>
</protein>
<dbReference type="SUPFAM" id="SSF52540">
    <property type="entry name" value="P-loop containing nucleoside triphosphate hydrolases"/>
    <property type="match status" value="1"/>
</dbReference>
<dbReference type="EMBL" id="LNKA01000016">
    <property type="protein sequence ID" value="KTC64949.1"/>
    <property type="molecule type" value="Genomic_DNA"/>
</dbReference>
<keyword evidence="7 15" id="KW-0067">ATP-binding</keyword>
<keyword evidence="5 15" id="KW-0347">Helicase</keyword>
<dbReference type="Gene3D" id="3.90.320.10">
    <property type="match status" value="1"/>
</dbReference>
<evidence type="ECO:0000313" key="18">
    <source>
        <dbReference type="EMBL" id="KTC64949.1"/>
    </source>
</evidence>
<geneLocation type="plasmid" evidence="19 21">
    <name>19</name>
</geneLocation>
<dbReference type="Proteomes" id="UP000054859">
    <property type="component" value="Unassembled WGS sequence"/>
</dbReference>
<keyword evidence="20" id="KW-1185">Reference proteome</keyword>
<evidence type="ECO:0000259" key="17">
    <source>
        <dbReference type="PROSITE" id="PS51217"/>
    </source>
</evidence>
<keyword evidence="1" id="KW-0540">Nuclease</keyword>
<sequence length="1066" mass="123586">MEDKEQRLKATDPAFSFIVQAPAGSGKTEILTQRYLRLLATVKNPEQILALTFTRKAANEMRERILLALRKAEKKEVPQSAHQKMTIEYAQRILELDYRYNWQLLNNPTRLNIFTIDALCQKITSSIPLQEKTLPFANISERPDKQYRLAARACLNYAVENTPYHTAIKTLLLHVDNNQEKLITLFSQLLSHRDQWLSTLYQAKLQQKTDFEKALGLIERHEIARFYASIPTDCHDDLMRLARKMADLQEDNQSPVCLLQGWTSFHNLTQEQITGLARLLLTSQETLRKSFDHHVGLKKANCNPKDYEEIKNDSKYLLTRLEASSEFPGALVRVKDLPEPQFEPKDWQVLQALLQVLPLLTAHLFVAFQKANEIDFIEVAQQAFLALEQDGNPTDLALYWDNQITHLLVDEFQDTSILQFELLERLLQGWGNDERTVFLVGDPMQSIYRFRSAEVGLFLRAKKYGIGPVQPLFLELKTNFRSSSLIVDWINNQFSTIFPSLDDIESGAISYSASYSQKESVSSVCEAYCYENKEQEAAGILNCITKELETYPQSTIAILVRSRNQLVEIIRLLRQAGIPFQGVEIDLLSSLPHLKDIWIFTQALLYPTNRLIWLSLLRSPWVGMSLFDLHCIANFDKQKSIYFALENAHAIQGLSQEGILRAQFLFQTFQQAFCYRYQKNCIAWIEETLNHLHLQKILSPSERNDIEQFWLLLEKFINKGQLEDLEGFQQAFNSLYSKKVTLSRLQVMTIHKSKGLEFDCVILPGLSAKMQNRDRPLMRWLKLPHEEKELLLLSPVKSSEEDNSLLYDYIGKLEEQKNTYETQRLLYVAVTRAKSRLYLFDYQEKESAGSFRHLLKKQPFQSSSVETVGVSTEVTHKHLPIEWYSTPPKSPPVQLSQIHLENSAPIPRLFGSATHEILQWICDNHPYSVEEIPWELFQHFLKTAGVSGNLLEEATKSLIQQISNLFHCPIGRWITQAQAEEYNELELLLENNGEMITRIVDRTFINEGKRWVIDFKTGTQTNIEKHKQQVNEYALYLSKLYTEPIHCGLYYLQNNNWVNWEFIRQV</sequence>
<keyword evidence="10" id="KW-0413">Isomerase</keyword>
<reference evidence="18 20" key="1">
    <citation type="submission" date="2015-11" db="EMBL/GenBank/DDBJ databases">
        <title>Identification of large and diverse effector repertoires of 38 Legionella species.</title>
        <authorList>
            <person name="Burstein D."/>
            <person name="Amaro F."/>
            <person name="Zusman T."/>
            <person name="Lifshitz Z."/>
            <person name="Cohen O."/>
            <person name="Gilbert J.A."/>
            <person name="Pupko T."/>
            <person name="Shuman H.A."/>
            <person name="Segal G."/>
        </authorList>
    </citation>
    <scope>NUCLEOTIDE SEQUENCE [LARGE SCALE GENOMIC DNA]</scope>
    <source>
        <strain evidence="18 20">1762-AUS-E</strain>
    </source>
</reference>
<dbReference type="Pfam" id="PF13361">
    <property type="entry name" value="UvrD_C"/>
    <property type="match status" value="1"/>
</dbReference>
<dbReference type="PANTHER" id="PTHR11070:SF2">
    <property type="entry name" value="ATP-DEPENDENT DNA HELICASE SRS2"/>
    <property type="match status" value="1"/>
</dbReference>
<dbReference type="InterPro" id="IPR011604">
    <property type="entry name" value="PDDEXK-like_dom_sf"/>
</dbReference>
<dbReference type="KEGG" id="ladl:NCTC12735_01267"/>
<dbReference type="STRING" id="45056.Lade_1756"/>
<dbReference type="GO" id="GO:0005829">
    <property type="term" value="C:cytosol"/>
    <property type="evidence" value="ECO:0007669"/>
    <property type="project" value="TreeGrafter"/>
</dbReference>
<comment type="catalytic activity">
    <reaction evidence="11">
        <text>Couples ATP hydrolysis with the unwinding of duplex DNA by translocating in the 3'-5' direction.</text>
        <dbReference type="EC" id="5.6.2.4"/>
    </reaction>
</comment>
<dbReference type="Gene3D" id="1.10.486.10">
    <property type="entry name" value="PCRA, domain 4"/>
    <property type="match status" value="1"/>
</dbReference>
<comment type="catalytic activity">
    <reaction evidence="14">
        <text>ATP + H2O = ADP + phosphate + H(+)</text>
        <dbReference type="Rhea" id="RHEA:13065"/>
        <dbReference type="ChEBI" id="CHEBI:15377"/>
        <dbReference type="ChEBI" id="CHEBI:15378"/>
        <dbReference type="ChEBI" id="CHEBI:30616"/>
        <dbReference type="ChEBI" id="CHEBI:43474"/>
        <dbReference type="ChEBI" id="CHEBI:456216"/>
        <dbReference type="EC" id="5.6.2.4"/>
    </reaction>
</comment>
<keyword evidence="4 15" id="KW-0378">Hydrolase</keyword>
<dbReference type="GO" id="GO:0000725">
    <property type="term" value="P:recombinational repair"/>
    <property type="evidence" value="ECO:0007669"/>
    <property type="project" value="TreeGrafter"/>
</dbReference>
<evidence type="ECO:0000256" key="5">
    <source>
        <dbReference type="ARBA" id="ARBA00022806"/>
    </source>
</evidence>
<evidence type="ECO:0000313" key="19">
    <source>
        <dbReference type="EMBL" id="VEH85632.1"/>
    </source>
</evidence>
<evidence type="ECO:0000313" key="21">
    <source>
        <dbReference type="Proteomes" id="UP000281170"/>
    </source>
</evidence>
<dbReference type="SUPFAM" id="SSF52980">
    <property type="entry name" value="Restriction endonuclease-like"/>
    <property type="match status" value="1"/>
</dbReference>
<evidence type="ECO:0000256" key="1">
    <source>
        <dbReference type="ARBA" id="ARBA00022722"/>
    </source>
</evidence>
<gene>
    <name evidence="19" type="primary">addA</name>
    <name evidence="18" type="ORF">Lade_1756</name>
    <name evidence="19" type="ORF">NCTC12735_01267</name>
</gene>
<feature type="binding site" evidence="15">
    <location>
        <begin position="21"/>
        <end position="28"/>
    </location>
    <ligand>
        <name>ATP</name>
        <dbReference type="ChEBI" id="CHEBI:30616"/>
    </ligand>
</feature>
<evidence type="ECO:0000256" key="13">
    <source>
        <dbReference type="ARBA" id="ARBA00034923"/>
    </source>
</evidence>
<name>A0A0W0R1L9_9GAMM</name>
<organism evidence="18 20">
    <name type="scientific">Legionella adelaidensis</name>
    <dbReference type="NCBI Taxonomy" id="45056"/>
    <lineage>
        <taxon>Bacteria</taxon>
        <taxon>Pseudomonadati</taxon>
        <taxon>Pseudomonadota</taxon>
        <taxon>Gammaproteobacteria</taxon>
        <taxon>Legionellales</taxon>
        <taxon>Legionellaceae</taxon>
        <taxon>Legionella</taxon>
    </lineage>
</organism>
<dbReference type="GO" id="GO:0033202">
    <property type="term" value="C:DNA helicase complex"/>
    <property type="evidence" value="ECO:0007669"/>
    <property type="project" value="TreeGrafter"/>
</dbReference>
<dbReference type="PATRIC" id="fig|45056.6.peg.1813"/>
<dbReference type="Proteomes" id="UP000281170">
    <property type="component" value="Plasmid 19"/>
</dbReference>
<dbReference type="AlphaFoldDB" id="A0A0W0R1L9"/>
<dbReference type="PROSITE" id="PS51217">
    <property type="entry name" value="UVRD_HELICASE_CTER"/>
    <property type="match status" value="1"/>
</dbReference>
<dbReference type="Pfam" id="PF00580">
    <property type="entry name" value="UvrD-helicase"/>
    <property type="match status" value="1"/>
</dbReference>
<keyword evidence="8" id="KW-0238">DNA-binding</keyword>
<dbReference type="GO" id="GO:0004527">
    <property type="term" value="F:exonuclease activity"/>
    <property type="evidence" value="ECO:0007669"/>
    <property type="project" value="UniProtKB-KW"/>
</dbReference>
<dbReference type="OrthoDB" id="9810135at2"/>
<evidence type="ECO:0000256" key="8">
    <source>
        <dbReference type="ARBA" id="ARBA00023125"/>
    </source>
</evidence>
<keyword evidence="9" id="KW-0234">DNA repair</keyword>
<keyword evidence="19" id="KW-0614">Plasmid</keyword>
<keyword evidence="3" id="KW-0227">DNA damage</keyword>
<evidence type="ECO:0000256" key="15">
    <source>
        <dbReference type="PROSITE-ProRule" id="PRU00560"/>
    </source>
</evidence>
<feature type="domain" description="UvrD-like helicase ATP-binding" evidence="16">
    <location>
        <begin position="1"/>
        <end position="483"/>
    </location>
</feature>
<dbReference type="PANTHER" id="PTHR11070">
    <property type="entry name" value="UVRD / RECB / PCRA DNA HELICASE FAMILY MEMBER"/>
    <property type="match status" value="1"/>
</dbReference>
<accession>A0A0W0R1L9</accession>
<dbReference type="InterPro" id="IPR014016">
    <property type="entry name" value="UvrD-like_ATP-bd"/>
</dbReference>
<evidence type="ECO:0000256" key="14">
    <source>
        <dbReference type="ARBA" id="ARBA00048988"/>
    </source>
</evidence>
<dbReference type="EC" id="5.6.2.4" evidence="12"/>
<evidence type="ECO:0000256" key="2">
    <source>
        <dbReference type="ARBA" id="ARBA00022741"/>
    </source>
</evidence>
<dbReference type="InterPro" id="IPR027417">
    <property type="entry name" value="P-loop_NTPase"/>
</dbReference>
<evidence type="ECO:0000256" key="9">
    <source>
        <dbReference type="ARBA" id="ARBA00023204"/>
    </source>
</evidence>
<feature type="domain" description="UvrD-like helicase C-terminal" evidence="17">
    <location>
        <begin position="476"/>
        <end position="755"/>
    </location>
</feature>
<evidence type="ECO:0000256" key="6">
    <source>
        <dbReference type="ARBA" id="ARBA00022839"/>
    </source>
</evidence>
<proteinExistence type="predicted"/>
<evidence type="ECO:0000313" key="20">
    <source>
        <dbReference type="Proteomes" id="UP000054859"/>
    </source>
</evidence>
<dbReference type="InterPro" id="IPR011335">
    <property type="entry name" value="Restrct_endonuc-II-like"/>
</dbReference>
<evidence type="ECO:0000256" key="10">
    <source>
        <dbReference type="ARBA" id="ARBA00023235"/>
    </source>
</evidence>
<evidence type="ECO:0000256" key="11">
    <source>
        <dbReference type="ARBA" id="ARBA00034617"/>
    </source>
</evidence>
<evidence type="ECO:0000256" key="3">
    <source>
        <dbReference type="ARBA" id="ARBA00022763"/>
    </source>
</evidence>
<dbReference type="Gene3D" id="3.40.50.300">
    <property type="entry name" value="P-loop containing nucleotide triphosphate hydrolases"/>
    <property type="match status" value="3"/>
</dbReference>
<reference evidence="19 21" key="2">
    <citation type="submission" date="2018-12" db="EMBL/GenBank/DDBJ databases">
        <authorList>
            <consortium name="Pathogen Informatics"/>
        </authorList>
    </citation>
    <scope>NUCLEOTIDE SEQUENCE [LARGE SCALE GENOMIC DNA]</scope>
    <source>
        <strain evidence="19 21">NCTC12735</strain>
        <plasmid evidence="21">19</plasmid>
    </source>
</reference>